<gene>
    <name evidence="1" type="ORF">CEXT_337511</name>
</gene>
<dbReference type="AlphaFoldDB" id="A0AAV4SQ89"/>
<protein>
    <submittedName>
        <fullName evidence="1">Uncharacterized protein</fullName>
    </submittedName>
</protein>
<accession>A0AAV4SQ89</accession>
<keyword evidence="2" id="KW-1185">Reference proteome</keyword>
<proteinExistence type="predicted"/>
<evidence type="ECO:0000313" key="1">
    <source>
        <dbReference type="EMBL" id="GIY35446.1"/>
    </source>
</evidence>
<reference evidence="1 2" key="1">
    <citation type="submission" date="2021-06" db="EMBL/GenBank/DDBJ databases">
        <title>Caerostris extrusa draft genome.</title>
        <authorList>
            <person name="Kono N."/>
            <person name="Arakawa K."/>
        </authorList>
    </citation>
    <scope>NUCLEOTIDE SEQUENCE [LARGE SCALE GENOMIC DNA]</scope>
</reference>
<evidence type="ECO:0000313" key="2">
    <source>
        <dbReference type="Proteomes" id="UP001054945"/>
    </source>
</evidence>
<name>A0AAV4SQ89_CAEEX</name>
<sequence length="144" mass="16212">MAEILAYPINRTEEDEILLIPACCHLLLFATIRPSSSSSAAEQVARVSHQKTKSVIARENVITSLQFEVHLKTENAQFDLLVGKLRKTMAKMNEITEVTRFEVTSAEVALCQSMLSAFRGLLGKGNWRLKTSKNPKKRKIHFIV</sequence>
<dbReference type="EMBL" id="BPLR01009913">
    <property type="protein sequence ID" value="GIY35446.1"/>
    <property type="molecule type" value="Genomic_DNA"/>
</dbReference>
<comment type="caution">
    <text evidence="1">The sequence shown here is derived from an EMBL/GenBank/DDBJ whole genome shotgun (WGS) entry which is preliminary data.</text>
</comment>
<organism evidence="1 2">
    <name type="scientific">Caerostris extrusa</name>
    <name type="common">Bark spider</name>
    <name type="synonym">Caerostris bankana</name>
    <dbReference type="NCBI Taxonomy" id="172846"/>
    <lineage>
        <taxon>Eukaryota</taxon>
        <taxon>Metazoa</taxon>
        <taxon>Ecdysozoa</taxon>
        <taxon>Arthropoda</taxon>
        <taxon>Chelicerata</taxon>
        <taxon>Arachnida</taxon>
        <taxon>Araneae</taxon>
        <taxon>Araneomorphae</taxon>
        <taxon>Entelegynae</taxon>
        <taxon>Araneoidea</taxon>
        <taxon>Araneidae</taxon>
        <taxon>Caerostris</taxon>
    </lineage>
</organism>
<dbReference type="Proteomes" id="UP001054945">
    <property type="component" value="Unassembled WGS sequence"/>
</dbReference>